<evidence type="ECO:0000313" key="1">
    <source>
        <dbReference type="EMBL" id="NGX99034.1"/>
    </source>
</evidence>
<keyword evidence="2" id="KW-1185">Reference proteome</keyword>
<protein>
    <recommendedName>
        <fullName evidence="3">Thymidylate kinase</fullName>
    </recommendedName>
</protein>
<dbReference type="Proteomes" id="UP000480266">
    <property type="component" value="Unassembled WGS sequence"/>
</dbReference>
<dbReference type="SUPFAM" id="SSF52540">
    <property type="entry name" value="P-loop containing nucleoside triphosphate hydrolases"/>
    <property type="match status" value="2"/>
</dbReference>
<proteinExistence type="predicted"/>
<reference evidence="1" key="1">
    <citation type="submission" date="2020-02" db="EMBL/GenBank/DDBJ databases">
        <title>Draft genome sequence of Candidatus Afipia apatlaquensis IBT-C3, a potential strain for decolorization of textile dyes.</title>
        <authorList>
            <person name="Sanchez-Reyes A."/>
            <person name="Breton-Deval L."/>
            <person name="Mangelson H."/>
            <person name="Sanchez-Flores A."/>
        </authorList>
    </citation>
    <scope>NUCLEOTIDE SEQUENCE [LARGE SCALE GENOMIC DNA]</scope>
    <source>
        <strain evidence="1">IBT-C3</strain>
    </source>
</reference>
<evidence type="ECO:0000313" key="2">
    <source>
        <dbReference type="Proteomes" id="UP000480266"/>
    </source>
</evidence>
<dbReference type="EMBL" id="JAAMRR010001463">
    <property type="protein sequence ID" value="NGX99034.1"/>
    <property type="molecule type" value="Genomic_DNA"/>
</dbReference>
<sequence>MTGKFITFEGIDGAGKSTHLAWFAQQLQAKLAPQGAVVMHVSNRHLELASVVVGIAEENDLKSWVFNEDSGRDGEYIFTTNVVISAHEEADVGKIASDEKWVLTEATEGQRVWTDDYSNVLGAVWRRLRNPDE</sequence>
<dbReference type="InterPro" id="IPR027417">
    <property type="entry name" value="P-loop_NTPase"/>
</dbReference>
<dbReference type="AlphaFoldDB" id="A0A7C9VSL3"/>
<name>A0A7C9VSL3_9BRAD</name>
<accession>A0A7C9VSL3</accession>
<evidence type="ECO:0008006" key="3">
    <source>
        <dbReference type="Google" id="ProtNLM"/>
    </source>
</evidence>
<gene>
    <name evidence="1" type="ORF">G4V63_28675</name>
</gene>
<comment type="caution">
    <text evidence="1">The sequence shown here is derived from an EMBL/GenBank/DDBJ whole genome shotgun (WGS) entry which is preliminary data.</text>
</comment>
<dbReference type="Gene3D" id="3.40.50.300">
    <property type="entry name" value="P-loop containing nucleotide triphosphate hydrolases"/>
    <property type="match status" value="1"/>
</dbReference>
<organism evidence="1 2">
    <name type="scientific">Candidatus Afipia apatlaquensis</name>
    <dbReference type="NCBI Taxonomy" id="2712852"/>
    <lineage>
        <taxon>Bacteria</taxon>
        <taxon>Pseudomonadati</taxon>
        <taxon>Pseudomonadota</taxon>
        <taxon>Alphaproteobacteria</taxon>
        <taxon>Hyphomicrobiales</taxon>
        <taxon>Nitrobacteraceae</taxon>
        <taxon>Afipia</taxon>
    </lineage>
</organism>